<dbReference type="GeneID" id="94551665"/>
<dbReference type="InterPro" id="IPR009057">
    <property type="entry name" value="Homeodomain-like_sf"/>
</dbReference>
<dbReference type="CDD" id="cd00167">
    <property type="entry name" value="SANT"/>
    <property type="match status" value="1"/>
</dbReference>
<dbReference type="EMBL" id="CP049889">
    <property type="protein sequence ID" value="QIK50610.1"/>
    <property type="molecule type" value="Genomic_DNA"/>
</dbReference>
<sequence length="410" mass="47619">MSWNEQTDSELLDLIAEHGTKWTMLSELFSVKKTPAALRLRWQQYLCDNPRRRRPDYAEIQEPSNPIQKAIQHRKHQFNRDGSQTSERLIPESALQTPETLMKAFDYNPDMFELVNSTANYWDSNAGEGNVITLYQAKVTVKPRKQTMDWKEIGERLNEKVKPRLMQSVPFINSDRYLVINLFDLHFGNMTLTDYQTSLDKINRILNNQYKEVLIISGGDLLNENDFRGQTAKGTNIGATDMEQAWEDAFDFLDMVIHAATQNATTVNVLYVPGNHDEYSGSTVLKAIRRIYERQPNVYVDCEQQTFKATLLGHNFIGATHGDKANKKRYPQIFATMFSQLWGAEGVYTREMFSGHLHNEHVLDDGLLMRQMPTRNHLDEYHKQNGFVTAHRRLQLVEYSEYETEVIYYA</sequence>
<feature type="domain" description="HTH myb-type" evidence="2">
    <location>
        <begin position="1"/>
        <end position="50"/>
    </location>
</feature>
<organism evidence="3 4">
    <name type="scientific">Jeotgalibaca porci</name>
    <dbReference type="NCBI Taxonomy" id="1868793"/>
    <lineage>
        <taxon>Bacteria</taxon>
        <taxon>Bacillati</taxon>
        <taxon>Bacillota</taxon>
        <taxon>Bacilli</taxon>
        <taxon>Lactobacillales</taxon>
        <taxon>Carnobacteriaceae</taxon>
        <taxon>Jeotgalibaca</taxon>
    </lineage>
</organism>
<dbReference type="InterPro" id="IPR001005">
    <property type="entry name" value="SANT/Myb"/>
</dbReference>
<accession>A0A6G7WE84</accession>
<name>A0A6G7WE84_9LACT</name>
<dbReference type="Pfam" id="PF00149">
    <property type="entry name" value="Metallophos"/>
    <property type="match status" value="1"/>
</dbReference>
<evidence type="ECO:0000259" key="2">
    <source>
        <dbReference type="PROSITE" id="PS51294"/>
    </source>
</evidence>
<dbReference type="InterPro" id="IPR017930">
    <property type="entry name" value="Myb_dom"/>
</dbReference>
<dbReference type="KEGG" id="jpo:G7058_00155"/>
<evidence type="ECO:0000259" key="1">
    <source>
        <dbReference type="PROSITE" id="PS50090"/>
    </source>
</evidence>
<dbReference type="SUPFAM" id="SSF56300">
    <property type="entry name" value="Metallo-dependent phosphatases"/>
    <property type="match status" value="1"/>
</dbReference>
<dbReference type="PROSITE" id="PS51294">
    <property type="entry name" value="HTH_MYB"/>
    <property type="match status" value="1"/>
</dbReference>
<dbReference type="AlphaFoldDB" id="A0A6G7WE84"/>
<dbReference type="Pfam" id="PF00249">
    <property type="entry name" value="Myb_DNA-binding"/>
    <property type="match status" value="1"/>
</dbReference>
<keyword evidence="4" id="KW-1185">Reference proteome</keyword>
<dbReference type="Proteomes" id="UP000501830">
    <property type="component" value="Chromosome"/>
</dbReference>
<protein>
    <submittedName>
        <fullName evidence="3">Uncharacterized protein</fullName>
    </submittedName>
</protein>
<feature type="domain" description="Myb-like" evidence="1">
    <location>
        <begin position="1"/>
        <end position="46"/>
    </location>
</feature>
<dbReference type="Gene3D" id="3.60.21.10">
    <property type="match status" value="1"/>
</dbReference>
<dbReference type="SUPFAM" id="SSF46689">
    <property type="entry name" value="Homeodomain-like"/>
    <property type="match status" value="1"/>
</dbReference>
<evidence type="ECO:0000313" key="3">
    <source>
        <dbReference type="EMBL" id="QIK50610.1"/>
    </source>
</evidence>
<dbReference type="PROSITE" id="PS50090">
    <property type="entry name" value="MYB_LIKE"/>
    <property type="match status" value="1"/>
</dbReference>
<evidence type="ECO:0000313" key="4">
    <source>
        <dbReference type="Proteomes" id="UP000501830"/>
    </source>
</evidence>
<dbReference type="InterPro" id="IPR029052">
    <property type="entry name" value="Metallo-depent_PP-like"/>
</dbReference>
<dbReference type="InterPro" id="IPR004843">
    <property type="entry name" value="Calcineurin-like_PHP"/>
</dbReference>
<reference evidence="3 4" key="1">
    <citation type="journal article" date="2017" name="Int. J. Syst. Evol. Microbiol.">
        <title>Jeotgalibaca porci sp. nov. and Jeotgalibaca arthritidis sp. nov., isolated from pigs, and emended description of the genus Jeotgalibaca.</title>
        <authorList>
            <person name="Zamora L."/>
            <person name="Perez-Sancho M."/>
            <person name="Dominguez L."/>
            <person name="Fernandez-Garayzabal J.F."/>
            <person name="Vela A.I."/>
        </authorList>
    </citation>
    <scope>NUCLEOTIDE SEQUENCE [LARGE SCALE GENOMIC DNA]</scope>
    <source>
        <strain evidence="3 4">CCUG 69148</strain>
    </source>
</reference>
<dbReference type="RefSeq" id="WP_166061653.1">
    <property type="nucleotide sequence ID" value="NZ_CP049889.1"/>
</dbReference>
<gene>
    <name evidence="3" type="ORF">G7058_00155</name>
</gene>
<dbReference type="GO" id="GO:0016787">
    <property type="term" value="F:hydrolase activity"/>
    <property type="evidence" value="ECO:0007669"/>
    <property type="project" value="InterPro"/>
</dbReference>
<proteinExistence type="predicted"/>
<dbReference type="Gene3D" id="1.10.10.60">
    <property type="entry name" value="Homeodomain-like"/>
    <property type="match status" value="1"/>
</dbReference>